<dbReference type="SUPFAM" id="SSF52540">
    <property type="entry name" value="P-loop containing nucleoside triphosphate hydrolases"/>
    <property type="match status" value="1"/>
</dbReference>
<dbReference type="InterPro" id="IPR017871">
    <property type="entry name" value="ABC_transporter-like_CS"/>
</dbReference>
<dbReference type="InterPro" id="IPR027417">
    <property type="entry name" value="P-loop_NTPase"/>
</dbReference>
<dbReference type="PROSITE" id="PS50929">
    <property type="entry name" value="ABC_TM1F"/>
    <property type="match status" value="1"/>
</dbReference>
<feature type="transmembrane region" description="Helical" evidence="7">
    <location>
        <begin position="273"/>
        <end position="293"/>
    </location>
</feature>
<evidence type="ECO:0000256" key="1">
    <source>
        <dbReference type="ARBA" id="ARBA00004651"/>
    </source>
</evidence>
<feature type="domain" description="ABC transporter" evidence="8">
    <location>
        <begin position="368"/>
        <end position="603"/>
    </location>
</feature>
<keyword evidence="2 7" id="KW-0812">Transmembrane</keyword>
<keyword evidence="4" id="KW-0067">ATP-binding</keyword>
<feature type="transmembrane region" description="Helical" evidence="7">
    <location>
        <begin position="156"/>
        <end position="181"/>
    </location>
</feature>
<dbReference type="GO" id="GO:0005886">
    <property type="term" value="C:plasma membrane"/>
    <property type="evidence" value="ECO:0007669"/>
    <property type="project" value="UniProtKB-SubCell"/>
</dbReference>
<name>A0A3E0WNK3_9GAMM</name>
<dbReference type="SUPFAM" id="SSF90123">
    <property type="entry name" value="ABC transporter transmembrane region"/>
    <property type="match status" value="1"/>
</dbReference>
<evidence type="ECO:0000313" key="11">
    <source>
        <dbReference type="Proteomes" id="UP000256763"/>
    </source>
</evidence>
<dbReference type="PROSITE" id="PS00211">
    <property type="entry name" value="ABC_TRANSPORTER_1"/>
    <property type="match status" value="1"/>
</dbReference>
<dbReference type="Pfam" id="PF00664">
    <property type="entry name" value="ABC_membrane"/>
    <property type="match status" value="1"/>
</dbReference>
<dbReference type="InterPro" id="IPR036640">
    <property type="entry name" value="ABC1_TM_sf"/>
</dbReference>
<dbReference type="RefSeq" id="WP_116302935.1">
    <property type="nucleotide sequence ID" value="NZ_NFZV01000015.1"/>
</dbReference>
<evidence type="ECO:0000256" key="4">
    <source>
        <dbReference type="ARBA" id="ARBA00022840"/>
    </source>
</evidence>
<accession>A0A3E0WNK3</accession>
<organism evidence="10 11">
    <name type="scientific">Alkalilimnicola ehrlichii</name>
    <dbReference type="NCBI Taxonomy" id="351052"/>
    <lineage>
        <taxon>Bacteria</taxon>
        <taxon>Pseudomonadati</taxon>
        <taxon>Pseudomonadota</taxon>
        <taxon>Gammaproteobacteria</taxon>
        <taxon>Chromatiales</taxon>
        <taxon>Ectothiorhodospiraceae</taxon>
        <taxon>Alkalilimnicola</taxon>
    </lineage>
</organism>
<evidence type="ECO:0000313" key="10">
    <source>
        <dbReference type="EMBL" id="RFA33556.1"/>
    </source>
</evidence>
<dbReference type="Proteomes" id="UP000256763">
    <property type="component" value="Unassembled WGS sequence"/>
</dbReference>
<dbReference type="FunFam" id="3.40.50.300:FF:000218">
    <property type="entry name" value="Multidrug ABC transporter ATP-binding protein"/>
    <property type="match status" value="1"/>
</dbReference>
<dbReference type="PANTHER" id="PTHR24221:SF654">
    <property type="entry name" value="ATP-BINDING CASSETTE SUB-FAMILY B MEMBER 6"/>
    <property type="match status" value="1"/>
</dbReference>
<dbReference type="GO" id="GO:0140359">
    <property type="term" value="F:ABC-type transporter activity"/>
    <property type="evidence" value="ECO:0007669"/>
    <property type="project" value="InterPro"/>
</dbReference>
<feature type="transmembrane region" description="Helical" evidence="7">
    <location>
        <begin position="187"/>
        <end position="210"/>
    </location>
</feature>
<keyword evidence="11" id="KW-1185">Reference proteome</keyword>
<dbReference type="Gene3D" id="3.40.50.300">
    <property type="entry name" value="P-loop containing nucleotide triphosphate hydrolases"/>
    <property type="match status" value="1"/>
</dbReference>
<dbReference type="SMART" id="SM00382">
    <property type="entry name" value="AAA"/>
    <property type="match status" value="1"/>
</dbReference>
<keyword evidence="6 7" id="KW-0472">Membrane</keyword>
<feature type="transmembrane region" description="Helical" evidence="7">
    <location>
        <begin position="59"/>
        <end position="82"/>
    </location>
</feature>
<gene>
    <name evidence="10" type="ORF">CAL65_17020</name>
</gene>
<feature type="transmembrane region" description="Helical" evidence="7">
    <location>
        <begin position="31"/>
        <end position="52"/>
    </location>
</feature>
<dbReference type="AlphaFoldDB" id="A0A3E0WNK3"/>
<keyword evidence="5 7" id="KW-1133">Transmembrane helix</keyword>
<dbReference type="InterPro" id="IPR003439">
    <property type="entry name" value="ABC_transporter-like_ATP-bd"/>
</dbReference>
<feature type="domain" description="ABC transmembrane type-1" evidence="9">
    <location>
        <begin position="59"/>
        <end position="331"/>
    </location>
</feature>
<comment type="caution">
    <text evidence="10">The sequence shown here is derived from an EMBL/GenBank/DDBJ whole genome shotgun (WGS) entry which is preliminary data.</text>
</comment>
<evidence type="ECO:0000256" key="6">
    <source>
        <dbReference type="ARBA" id="ARBA00023136"/>
    </source>
</evidence>
<evidence type="ECO:0000259" key="9">
    <source>
        <dbReference type="PROSITE" id="PS50929"/>
    </source>
</evidence>
<evidence type="ECO:0000256" key="5">
    <source>
        <dbReference type="ARBA" id="ARBA00022989"/>
    </source>
</evidence>
<dbReference type="PROSITE" id="PS50893">
    <property type="entry name" value="ABC_TRANSPORTER_2"/>
    <property type="match status" value="1"/>
</dbReference>
<dbReference type="Gene3D" id="1.20.1560.10">
    <property type="entry name" value="ABC transporter type 1, transmembrane domain"/>
    <property type="match status" value="1"/>
</dbReference>
<reference evidence="11" key="1">
    <citation type="submission" date="2017-05" db="EMBL/GenBank/DDBJ databases">
        <authorList>
            <person name="Sharma S."/>
            <person name="Sidhu C."/>
            <person name="Pinnaka A.K."/>
        </authorList>
    </citation>
    <scope>NUCLEOTIDE SEQUENCE [LARGE SCALE GENOMIC DNA]</scope>
    <source>
        <strain evidence="11">AK93</strain>
    </source>
</reference>
<dbReference type="GO" id="GO:0005524">
    <property type="term" value="F:ATP binding"/>
    <property type="evidence" value="ECO:0007669"/>
    <property type="project" value="UniProtKB-KW"/>
</dbReference>
<dbReference type="GO" id="GO:0034040">
    <property type="term" value="F:ATPase-coupled lipid transmembrane transporter activity"/>
    <property type="evidence" value="ECO:0007669"/>
    <property type="project" value="TreeGrafter"/>
</dbReference>
<dbReference type="Pfam" id="PF00005">
    <property type="entry name" value="ABC_tran"/>
    <property type="match status" value="1"/>
</dbReference>
<dbReference type="InterPro" id="IPR011527">
    <property type="entry name" value="ABC1_TM_dom"/>
</dbReference>
<dbReference type="GO" id="GO:0016887">
    <property type="term" value="F:ATP hydrolysis activity"/>
    <property type="evidence" value="ECO:0007669"/>
    <property type="project" value="InterPro"/>
</dbReference>
<dbReference type="OrthoDB" id="6336411at2"/>
<evidence type="ECO:0008006" key="12">
    <source>
        <dbReference type="Google" id="ProtNLM"/>
    </source>
</evidence>
<dbReference type="EMBL" id="NFZW01000020">
    <property type="protein sequence ID" value="RFA33556.1"/>
    <property type="molecule type" value="Genomic_DNA"/>
</dbReference>
<evidence type="ECO:0000256" key="7">
    <source>
        <dbReference type="SAM" id="Phobius"/>
    </source>
</evidence>
<sequence length="609" mass="67272">MDKTISAADTARDERRLRPLDPTQAPRGRGFLAWMWFAIGPYRSTFYLVTLVMASRHTVAAAIPMFFSYFIALVAAGGLGFGEAMSLAAPYLVVFALFLAGIVVLYPQLTMVDLAMRGLGMYALDRMIAMDTAWHEDKASGAKGQKINKGRESFKILLDSFFWSILAQVGLFVSLGAAVAMLDVPPLFYLLYLLFGLSYFALAVLTLPALRRRFDRFYAAFEELFGNVYDFLSSVTTIKIFTLERPILRRARNVELSGHRTAQHLFRFQGLRWVLLNLLAGLWIVVIFIFALYSATTGTMPLEAFTLILMFTVNAWMRFEWLAYELNAMVEAYAGFSRLTEVLADARDAVEAPDTQTGEIFTPRRGEIALSEVSFAYKNSAEPVVTGLTLSIPAGQKVGLVGPSGAGKSTLLKLLLALYKPDGGRLEVDGRSVADLDLRAFRQGFAVIPQEPAIFNMSLRDNIRFARPEASDAEVEAAARAAHAHEFIDAYPQGYETVAGERGVMLSGGQRQRIAIARAVLRDAPIVILDEATSALDSATERLVQDSLDSLFAGRTVIAIAHRLSTLARFERIVVMDQGRIVEDGPHDALIDKAGLYARLWGLQARTVE</sequence>
<dbReference type="PANTHER" id="PTHR24221">
    <property type="entry name" value="ATP-BINDING CASSETTE SUB-FAMILY B"/>
    <property type="match status" value="1"/>
</dbReference>
<feature type="transmembrane region" description="Helical" evidence="7">
    <location>
        <begin position="88"/>
        <end position="107"/>
    </location>
</feature>
<keyword evidence="3" id="KW-0547">Nucleotide-binding</keyword>
<dbReference type="InterPro" id="IPR039421">
    <property type="entry name" value="Type_1_exporter"/>
</dbReference>
<proteinExistence type="predicted"/>
<comment type="subcellular location">
    <subcellularLocation>
        <location evidence="1">Cell membrane</location>
        <topology evidence="1">Multi-pass membrane protein</topology>
    </subcellularLocation>
</comment>
<evidence type="ECO:0000256" key="2">
    <source>
        <dbReference type="ARBA" id="ARBA00022692"/>
    </source>
</evidence>
<evidence type="ECO:0000259" key="8">
    <source>
        <dbReference type="PROSITE" id="PS50893"/>
    </source>
</evidence>
<dbReference type="InterPro" id="IPR003593">
    <property type="entry name" value="AAA+_ATPase"/>
</dbReference>
<protein>
    <recommendedName>
        <fullName evidence="12">ABC transporter related protein</fullName>
    </recommendedName>
</protein>
<evidence type="ECO:0000256" key="3">
    <source>
        <dbReference type="ARBA" id="ARBA00022741"/>
    </source>
</evidence>